<proteinExistence type="predicted"/>
<dbReference type="Proteomes" id="UP001371456">
    <property type="component" value="Unassembled WGS sequence"/>
</dbReference>
<name>A0AAN8YK63_SOLBU</name>
<feature type="transmembrane region" description="Helical" evidence="1">
    <location>
        <begin position="6"/>
        <end position="29"/>
    </location>
</feature>
<evidence type="ECO:0000313" key="3">
    <source>
        <dbReference type="Proteomes" id="UP001371456"/>
    </source>
</evidence>
<keyword evidence="3" id="KW-1185">Reference proteome</keyword>
<gene>
    <name evidence="2" type="ORF">RDI58_008780</name>
</gene>
<evidence type="ECO:0000256" key="1">
    <source>
        <dbReference type="SAM" id="Phobius"/>
    </source>
</evidence>
<keyword evidence="1" id="KW-0472">Membrane</keyword>
<comment type="caution">
    <text evidence="2">The sequence shown here is derived from an EMBL/GenBank/DDBJ whole genome shotgun (WGS) entry which is preliminary data.</text>
</comment>
<dbReference type="AlphaFoldDB" id="A0AAN8YK63"/>
<reference evidence="2 3" key="1">
    <citation type="submission" date="2024-02" db="EMBL/GenBank/DDBJ databases">
        <title>de novo genome assembly of Solanum bulbocastanum strain 11H21.</title>
        <authorList>
            <person name="Hosaka A.J."/>
        </authorList>
    </citation>
    <scope>NUCLEOTIDE SEQUENCE [LARGE SCALE GENOMIC DNA]</scope>
    <source>
        <tissue evidence="2">Young leaves</tissue>
    </source>
</reference>
<evidence type="ECO:0000313" key="2">
    <source>
        <dbReference type="EMBL" id="KAK6795327.1"/>
    </source>
</evidence>
<keyword evidence="1" id="KW-0812">Transmembrane</keyword>
<organism evidence="2 3">
    <name type="scientific">Solanum bulbocastanum</name>
    <name type="common">Wild potato</name>
    <dbReference type="NCBI Taxonomy" id="147425"/>
    <lineage>
        <taxon>Eukaryota</taxon>
        <taxon>Viridiplantae</taxon>
        <taxon>Streptophyta</taxon>
        <taxon>Embryophyta</taxon>
        <taxon>Tracheophyta</taxon>
        <taxon>Spermatophyta</taxon>
        <taxon>Magnoliopsida</taxon>
        <taxon>eudicotyledons</taxon>
        <taxon>Gunneridae</taxon>
        <taxon>Pentapetalae</taxon>
        <taxon>asterids</taxon>
        <taxon>lamiids</taxon>
        <taxon>Solanales</taxon>
        <taxon>Solanaceae</taxon>
        <taxon>Solanoideae</taxon>
        <taxon>Solaneae</taxon>
        <taxon>Solanum</taxon>
    </lineage>
</organism>
<accession>A0AAN8YK63</accession>
<keyword evidence="1" id="KW-1133">Transmembrane helix</keyword>
<sequence>MEIISVFQILILLNVTLFILHFQLSNLIYKPQGLTLLLSIQKAMDLTHVLEMAE</sequence>
<dbReference type="EMBL" id="JBANQN010000003">
    <property type="protein sequence ID" value="KAK6795327.1"/>
    <property type="molecule type" value="Genomic_DNA"/>
</dbReference>
<protein>
    <submittedName>
        <fullName evidence="2">Uncharacterized protein</fullName>
    </submittedName>
</protein>